<dbReference type="PROSITE" id="PS51257">
    <property type="entry name" value="PROKAR_LIPOPROTEIN"/>
    <property type="match status" value="1"/>
</dbReference>
<comment type="caution">
    <text evidence="2">The sequence shown here is derived from an EMBL/GenBank/DDBJ whole genome shotgun (WGS) entry which is preliminary data.</text>
</comment>
<dbReference type="CDD" id="cd13606">
    <property type="entry name" value="PBP2_ProX_like"/>
    <property type="match status" value="1"/>
</dbReference>
<dbReference type="InterPro" id="IPR007210">
    <property type="entry name" value="ABC_Gly_betaine_transp_sub-bd"/>
</dbReference>
<dbReference type="Pfam" id="PF04069">
    <property type="entry name" value="OpuAC"/>
    <property type="match status" value="1"/>
</dbReference>
<evidence type="ECO:0000259" key="1">
    <source>
        <dbReference type="Pfam" id="PF04069"/>
    </source>
</evidence>
<proteinExistence type="predicted"/>
<dbReference type="EMBL" id="JBEZFP010000011">
    <property type="protein sequence ID" value="MEU8133179.1"/>
    <property type="molecule type" value="Genomic_DNA"/>
</dbReference>
<dbReference type="RefSeq" id="WP_358350217.1">
    <property type="nucleotide sequence ID" value="NZ_JBEZFP010000011.1"/>
</dbReference>
<name>A0ABV3DDB4_9ACTN</name>
<evidence type="ECO:0000313" key="2">
    <source>
        <dbReference type="EMBL" id="MEU8133179.1"/>
    </source>
</evidence>
<reference evidence="2 3" key="1">
    <citation type="submission" date="2024-06" db="EMBL/GenBank/DDBJ databases">
        <title>The Natural Products Discovery Center: Release of the First 8490 Sequenced Strains for Exploring Actinobacteria Biosynthetic Diversity.</title>
        <authorList>
            <person name="Kalkreuter E."/>
            <person name="Kautsar S.A."/>
            <person name="Yang D."/>
            <person name="Bader C.D."/>
            <person name="Teijaro C.N."/>
            <person name="Fluegel L."/>
            <person name="Davis C.M."/>
            <person name="Simpson J.R."/>
            <person name="Lauterbach L."/>
            <person name="Steele A.D."/>
            <person name="Gui C."/>
            <person name="Meng S."/>
            <person name="Li G."/>
            <person name="Viehrig K."/>
            <person name="Ye F."/>
            <person name="Su P."/>
            <person name="Kiefer A.F."/>
            <person name="Nichols A."/>
            <person name="Cepeda A.J."/>
            <person name="Yan W."/>
            <person name="Fan B."/>
            <person name="Jiang Y."/>
            <person name="Adhikari A."/>
            <person name="Zheng C.-J."/>
            <person name="Schuster L."/>
            <person name="Cowan T.M."/>
            <person name="Smanski M.J."/>
            <person name="Chevrette M.G."/>
            <person name="De Carvalho L.P.S."/>
            <person name="Shen B."/>
        </authorList>
    </citation>
    <scope>NUCLEOTIDE SEQUENCE [LARGE SCALE GENOMIC DNA]</scope>
    <source>
        <strain evidence="2 3">NPDC048946</strain>
    </source>
</reference>
<accession>A0ABV3DDB4</accession>
<dbReference type="Proteomes" id="UP001551482">
    <property type="component" value="Unassembled WGS sequence"/>
</dbReference>
<protein>
    <submittedName>
        <fullName evidence="2">ABC transporter substrate-binding protein</fullName>
    </submittedName>
</protein>
<dbReference type="Gene3D" id="3.40.190.120">
    <property type="entry name" value="Osmoprotection protein (prox), domain 2"/>
    <property type="match status" value="1"/>
</dbReference>
<keyword evidence="3" id="KW-1185">Reference proteome</keyword>
<feature type="domain" description="ABC-type glycine betaine transport system substrate-binding" evidence="1">
    <location>
        <begin position="45"/>
        <end position="311"/>
    </location>
</feature>
<evidence type="ECO:0000313" key="3">
    <source>
        <dbReference type="Proteomes" id="UP001551482"/>
    </source>
</evidence>
<sequence length="315" mass="33061">MLSTDRVRRGIRRRAAALGAVAALLCGVTGCGLLDKAVGTGGSGIAVGSSGFTESRILAELYRQLLEAGGVDAYVKTVSNRELLEPALAKGEVSVAPDYAATLAEFLNLKENGPDAAPVASPDIGATMEVLSRLAAEQNLRVGVPTLAVDQNAFAVTRDFAAKNNLKTLSDLGASGIPVTIAAGEECKVRPFCAPGLEKTYGIKVSGVDPLGVGTAASKQAVQQGRDQMALVTTTDATLDRYDLVLLADDRKLQNADNIVPVAYEGDAAKVLPILDKLSPVLTTEDLAEMNKKVDQQRRRPATVVKDYLTEKGLI</sequence>
<dbReference type="Gene3D" id="3.40.190.10">
    <property type="entry name" value="Periplasmic binding protein-like II"/>
    <property type="match status" value="1"/>
</dbReference>
<gene>
    <name evidence="2" type="ORF">AB0C36_06685</name>
</gene>
<organism evidence="2 3">
    <name type="scientific">Streptodolium elevatio</name>
    <dbReference type="NCBI Taxonomy" id="3157996"/>
    <lineage>
        <taxon>Bacteria</taxon>
        <taxon>Bacillati</taxon>
        <taxon>Actinomycetota</taxon>
        <taxon>Actinomycetes</taxon>
        <taxon>Kitasatosporales</taxon>
        <taxon>Streptomycetaceae</taxon>
        <taxon>Streptodolium</taxon>
    </lineage>
</organism>
<dbReference type="SUPFAM" id="SSF53850">
    <property type="entry name" value="Periplasmic binding protein-like II"/>
    <property type="match status" value="1"/>
</dbReference>